<dbReference type="PANTHER" id="PTHR42852">
    <property type="entry name" value="THIOL:DISULFIDE INTERCHANGE PROTEIN DSBE"/>
    <property type="match status" value="1"/>
</dbReference>
<dbReference type="AlphaFoldDB" id="A0A1G6MCS1"/>
<dbReference type="STRING" id="390242.SAMN04488024_102292"/>
<dbReference type="InterPro" id="IPR050553">
    <property type="entry name" value="Thioredoxin_ResA/DsbE_sf"/>
</dbReference>
<dbReference type="GO" id="GO:0017004">
    <property type="term" value="P:cytochrome complex assembly"/>
    <property type="evidence" value="ECO:0007669"/>
    <property type="project" value="UniProtKB-KW"/>
</dbReference>
<evidence type="ECO:0000313" key="8">
    <source>
        <dbReference type="Proteomes" id="UP000199455"/>
    </source>
</evidence>
<dbReference type="Gene3D" id="3.40.30.10">
    <property type="entry name" value="Glutaredoxin"/>
    <property type="match status" value="1"/>
</dbReference>
<proteinExistence type="predicted"/>
<dbReference type="PROSITE" id="PS51352">
    <property type="entry name" value="THIOREDOXIN_2"/>
    <property type="match status" value="1"/>
</dbReference>
<keyword evidence="7" id="KW-0413">Isomerase</keyword>
<evidence type="ECO:0000256" key="2">
    <source>
        <dbReference type="ARBA" id="ARBA00022748"/>
    </source>
</evidence>
<dbReference type="InterPro" id="IPR036249">
    <property type="entry name" value="Thioredoxin-like_sf"/>
</dbReference>
<evidence type="ECO:0000256" key="4">
    <source>
        <dbReference type="ARBA" id="ARBA00023284"/>
    </source>
</evidence>
<keyword evidence="2" id="KW-0201">Cytochrome c-type biogenesis</keyword>
<protein>
    <submittedName>
        <fullName evidence="7">Thiol-disulfide isomerase or thioredoxin</fullName>
    </submittedName>
</protein>
<feature type="domain" description="Thioredoxin" evidence="6">
    <location>
        <begin position="315"/>
        <end position="491"/>
    </location>
</feature>
<dbReference type="Proteomes" id="UP000199455">
    <property type="component" value="Unassembled WGS sequence"/>
</dbReference>
<keyword evidence="8" id="KW-1185">Reference proteome</keyword>
<dbReference type="GO" id="GO:0030313">
    <property type="term" value="C:cell envelope"/>
    <property type="evidence" value="ECO:0007669"/>
    <property type="project" value="UniProtKB-SubCell"/>
</dbReference>
<dbReference type="GO" id="GO:0016491">
    <property type="term" value="F:oxidoreductase activity"/>
    <property type="evidence" value="ECO:0007669"/>
    <property type="project" value="InterPro"/>
</dbReference>
<organism evidence="7 8">
    <name type="scientific">Pedobacter soli</name>
    <dbReference type="NCBI Taxonomy" id="390242"/>
    <lineage>
        <taxon>Bacteria</taxon>
        <taxon>Pseudomonadati</taxon>
        <taxon>Bacteroidota</taxon>
        <taxon>Sphingobacteriia</taxon>
        <taxon>Sphingobacteriales</taxon>
        <taxon>Sphingobacteriaceae</taxon>
        <taxon>Pedobacter</taxon>
    </lineage>
</organism>
<keyword evidence="5" id="KW-0732">Signal</keyword>
<dbReference type="CDD" id="cd02966">
    <property type="entry name" value="TlpA_like_family"/>
    <property type="match status" value="1"/>
</dbReference>
<dbReference type="InterPro" id="IPR013766">
    <property type="entry name" value="Thioredoxin_domain"/>
</dbReference>
<gene>
    <name evidence="7" type="ORF">SAMN04488024_102292</name>
</gene>
<evidence type="ECO:0000313" key="7">
    <source>
        <dbReference type="EMBL" id="SDC53231.1"/>
    </source>
</evidence>
<keyword evidence="4" id="KW-0676">Redox-active center</keyword>
<dbReference type="GO" id="GO:0016853">
    <property type="term" value="F:isomerase activity"/>
    <property type="evidence" value="ECO:0007669"/>
    <property type="project" value="UniProtKB-KW"/>
</dbReference>
<sequence>MKKYVLALLLLSINLMVFAQEATLKIKFIAAKEKKVIVQLPVNNTTFYPARKEMWFDKDSTLNLNFKISKIANVYLINSEKRFNFFIEPGETSIVFDFNKTGVQTIQYQGSNKDGQLLLNQRSTAFYQSRADNYYKTDSTASGMMALLAADEKKELMPYEQLLKENKITNTFYQFFKERVASDYAAIAAHVPVMLYFATLKPGSKAVFKQEFKDLWAKIYKEYPVNGSQGLNAPDFYYYVRYYSDYYAGKYLHEKNGGNVIEAPASEEIYLERRYAGFEKNLTGNVREYMLASFLSDELMQQKYQPILVELFNKFKTSYPKSAYTAYLQPVANEVLVFHKNAQKDFVTSQKFVANYDQVNSLDELMGQFKDKTVFVDIWATWCGPCKAEFAHGADLDKFLTSKGVEMLYISMDKESADQQWKDMIKYYKLSGNHIRTNMALQTDLINKLWEGKGYGIPRYLILKNGKLAVADALRPSDKEKLYKQIEGYLN</sequence>
<name>A0A1G6MCS1_9SPHI</name>
<dbReference type="PANTHER" id="PTHR42852:SF6">
    <property type="entry name" value="THIOL:DISULFIDE INTERCHANGE PROTEIN DSBE"/>
    <property type="match status" value="1"/>
</dbReference>
<dbReference type="InterPro" id="IPR013740">
    <property type="entry name" value="Redoxin"/>
</dbReference>
<dbReference type="RefSeq" id="WP_090765556.1">
    <property type="nucleotide sequence ID" value="NZ_FMZH01000002.1"/>
</dbReference>
<evidence type="ECO:0000256" key="5">
    <source>
        <dbReference type="SAM" id="SignalP"/>
    </source>
</evidence>
<dbReference type="EMBL" id="FMZH01000002">
    <property type="protein sequence ID" value="SDC53231.1"/>
    <property type="molecule type" value="Genomic_DNA"/>
</dbReference>
<reference evidence="8" key="1">
    <citation type="submission" date="2016-10" db="EMBL/GenBank/DDBJ databases">
        <authorList>
            <person name="Varghese N."/>
            <person name="Submissions S."/>
        </authorList>
    </citation>
    <scope>NUCLEOTIDE SEQUENCE [LARGE SCALE GENOMIC DNA]</scope>
    <source>
        <strain evidence="8">DSM 18609</strain>
    </source>
</reference>
<evidence type="ECO:0000256" key="1">
    <source>
        <dbReference type="ARBA" id="ARBA00004196"/>
    </source>
</evidence>
<evidence type="ECO:0000259" key="6">
    <source>
        <dbReference type="PROSITE" id="PS51352"/>
    </source>
</evidence>
<feature type="chain" id="PRO_5011585582" evidence="5">
    <location>
        <begin position="20"/>
        <end position="491"/>
    </location>
</feature>
<dbReference type="Pfam" id="PF08534">
    <property type="entry name" value="Redoxin"/>
    <property type="match status" value="1"/>
</dbReference>
<feature type="signal peptide" evidence="5">
    <location>
        <begin position="1"/>
        <end position="19"/>
    </location>
</feature>
<dbReference type="SUPFAM" id="SSF52833">
    <property type="entry name" value="Thioredoxin-like"/>
    <property type="match status" value="1"/>
</dbReference>
<evidence type="ECO:0000256" key="3">
    <source>
        <dbReference type="ARBA" id="ARBA00023157"/>
    </source>
</evidence>
<accession>A0A1G6MCS1</accession>
<keyword evidence="3" id="KW-1015">Disulfide bond</keyword>
<comment type="subcellular location">
    <subcellularLocation>
        <location evidence="1">Cell envelope</location>
    </subcellularLocation>
</comment>